<gene>
    <name evidence="1" type="ORF">O6H91_08G022100</name>
</gene>
<evidence type="ECO:0000313" key="2">
    <source>
        <dbReference type="Proteomes" id="UP001162992"/>
    </source>
</evidence>
<organism evidence="1 2">
    <name type="scientific">Diphasiastrum complanatum</name>
    <name type="common">Issler's clubmoss</name>
    <name type="synonym">Lycopodium complanatum</name>
    <dbReference type="NCBI Taxonomy" id="34168"/>
    <lineage>
        <taxon>Eukaryota</taxon>
        <taxon>Viridiplantae</taxon>
        <taxon>Streptophyta</taxon>
        <taxon>Embryophyta</taxon>
        <taxon>Tracheophyta</taxon>
        <taxon>Lycopodiopsida</taxon>
        <taxon>Lycopodiales</taxon>
        <taxon>Lycopodiaceae</taxon>
        <taxon>Lycopodioideae</taxon>
        <taxon>Diphasiastrum</taxon>
    </lineage>
</organism>
<name>A0ACC2CVM5_DIPCM</name>
<keyword evidence="2" id="KW-1185">Reference proteome</keyword>
<protein>
    <submittedName>
        <fullName evidence="1">Uncharacterized protein</fullName>
    </submittedName>
</protein>
<accession>A0ACC2CVM5</accession>
<dbReference type="EMBL" id="CM055099">
    <property type="protein sequence ID" value="KAJ7546048.1"/>
    <property type="molecule type" value="Genomic_DNA"/>
</dbReference>
<dbReference type="Proteomes" id="UP001162992">
    <property type="component" value="Chromosome 8"/>
</dbReference>
<sequence>MANVAACAVQQPMVSSHIRFHPSDEKLVAYYLHRKVNGLIFEFECITQIELYK</sequence>
<reference evidence="2" key="1">
    <citation type="journal article" date="2024" name="Proc. Natl. Acad. Sci. U.S.A.">
        <title>Extraordinary preservation of gene collinearity over three hundred million years revealed in homosporous lycophytes.</title>
        <authorList>
            <person name="Li C."/>
            <person name="Wickell D."/>
            <person name="Kuo L.Y."/>
            <person name="Chen X."/>
            <person name="Nie B."/>
            <person name="Liao X."/>
            <person name="Peng D."/>
            <person name="Ji J."/>
            <person name="Jenkins J."/>
            <person name="Williams M."/>
            <person name="Shu S."/>
            <person name="Plott C."/>
            <person name="Barry K."/>
            <person name="Rajasekar S."/>
            <person name="Grimwood J."/>
            <person name="Han X."/>
            <person name="Sun S."/>
            <person name="Hou Z."/>
            <person name="He W."/>
            <person name="Dai G."/>
            <person name="Sun C."/>
            <person name="Schmutz J."/>
            <person name="Leebens-Mack J.H."/>
            <person name="Li F.W."/>
            <person name="Wang L."/>
        </authorList>
    </citation>
    <scope>NUCLEOTIDE SEQUENCE [LARGE SCALE GENOMIC DNA]</scope>
    <source>
        <strain evidence="2">cv. PW_Plant_1</strain>
    </source>
</reference>
<evidence type="ECO:0000313" key="1">
    <source>
        <dbReference type="EMBL" id="KAJ7546048.1"/>
    </source>
</evidence>
<comment type="caution">
    <text evidence="1">The sequence shown here is derived from an EMBL/GenBank/DDBJ whole genome shotgun (WGS) entry which is preliminary data.</text>
</comment>
<proteinExistence type="predicted"/>